<dbReference type="EMBL" id="QLMK01000001">
    <property type="protein sequence ID" value="RAK33960.1"/>
    <property type="molecule type" value="Genomic_DNA"/>
</dbReference>
<dbReference type="InterPro" id="IPR000298">
    <property type="entry name" value="Cyt_c_oxidase-like_su3"/>
</dbReference>
<evidence type="ECO:0000256" key="1">
    <source>
        <dbReference type="ARBA" id="ARBA00004651"/>
    </source>
</evidence>
<evidence type="ECO:0000256" key="15">
    <source>
        <dbReference type="ARBA" id="ARBA00032189"/>
    </source>
</evidence>
<dbReference type="AlphaFoldDB" id="A0A364JZ71"/>
<keyword evidence="9 19" id="KW-1133">Transmembrane helix</keyword>
<dbReference type="Pfam" id="PF00510">
    <property type="entry name" value="COX3"/>
    <property type="match status" value="1"/>
</dbReference>
<dbReference type="RefSeq" id="WP_111573821.1">
    <property type="nucleotide sequence ID" value="NZ_JBHEEY010000001.1"/>
</dbReference>
<evidence type="ECO:0000259" key="20">
    <source>
        <dbReference type="PROSITE" id="PS50253"/>
    </source>
</evidence>
<dbReference type="InterPro" id="IPR013833">
    <property type="entry name" value="Cyt_c_oxidase_su3_a-hlx"/>
</dbReference>
<evidence type="ECO:0000256" key="3">
    <source>
        <dbReference type="ARBA" id="ARBA00011700"/>
    </source>
</evidence>
<evidence type="ECO:0000256" key="11">
    <source>
        <dbReference type="ARBA" id="ARBA00023136"/>
    </source>
</evidence>
<dbReference type="InterPro" id="IPR035973">
    <property type="entry name" value="Cyt_c_oxidase_su3-like_sf"/>
</dbReference>
<feature type="transmembrane region" description="Helical" evidence="19">
    <location>
        <begin position="75"/>
        <end position="96"/>
    </location>
</feature>
<evidence type="ECO:0000313" key="21">
    <source>
        <dbReference type="EMBL" id="RAK33960.1"/>
    </source>
</evidence>
<comment type="caution">
    <text evidence="21">The sequence shown here is derived from an EMBL/GenBank/DDBJ whole genome shotgun (WGS) entry which is preliminary data.</text>
</comment>
<organism evidence="21 22">
    <name type="scientific">Falsochrobactrum ovis</name>
    <dbReference type="NCBI Taxonomy" id="1293442"/>
    <lineage>
        <taxon>Bacteria</taxon>
        <taxon>Pseudomonadati</taxon>
        <taxon>Pseudomonadota</taxon>
        <taxon>Alphaproteobacteria</taxon>
        <taxon>Hyphomicrobiales</taxon>
        <taxon>Brucellaceae</taxon>
        <taxon>Falsochrobactrum</taxon>
    </lineage>
</organism>
<dbReference type="NCBIfam" id="TIGR02842">
    <property type="entry name" value="CyoC"/>
    <property type="match status" value="1"/>
</dbReference>
<keyword evidence="6" id="KW-1003">Cell membrane</keyword>
<dbReference type="PANTHER" id="PTHR11403:SF2">
    <property type="entry name" value="CYTOCHROME BO(3) UBIQUINOL OXIDASE SUBUNIT 3"/>
    <property type="match status" value="1"/>
</dbReference>
<feature type="transmembrane region" description="Helical" evidence="19">
    <location>
        <begin position="34"/>
        <end position="55"/>
    </location>
</feature>
<dbReference type="FunFam" id="1.20.120.80:FF:000001">
    <property type="entry name" value="Cytochrome (Ubi)quinol oxidase subunit III"/>
    <property type="match status" value="1"/>
</dbReference>
<evidence type="ECO:0000256" key="13">
    <source>
        <dbReference type="ARBA" id="ARBA00030072"/>
    </source>
</evidence>
<dbReference type="GO" id="GO:0005886">
    <property type="term" value="C:plasma membrane"/>
    <property type="evidence" value="ECO:0007669"/>
    <property type="project" value="UniProtKB-SubCell"/>
</dbReference>
<keyword evidence="5" id="KW-0813">Transport</keyword>
<dbReference type="Proteomes" id="UP000249453">
    <property type="component" value="Unassembled WGS sequence"/>
</dbReference>
<evidence type="ECO:0000256" key="16">
    <source>
        <dbReference type="ARBA" id="ARBA00032717"/>
    </source>
</evidence>
<dbReference type="InterPro" id="IPR033946">
    <property type="entry name" value="Ubiquinol_oxase_su3_dom"/>
</dbReference>
<evidence type="ECO:0000256" key="5">
    <source>
        <dbReference type="ARBA" id="ARBA00022448"/>
    </source>
</evidence>
<feature type="region of interest" description="Disordered" evidence="18">
    <location>
        <begin position="1"/>
        <end position="26"/>
    </location>
</feature>
<dbReference type="Gene3D" id="1.20.120.80">
    <property type="entry name" value="Cytochrome c oxidase, subunit III, four-helix bundle"/>
    <property type="match status" value="1"/>
</dbReference>
<feature type="domain" description="Heme-copper oxidase subunit III family profile" evidence="20">
    <location>
        <begin position="32"/>
        <end position="208"/>
    </location>
</feature>
<evidence type="ECO:0000256" key="10">
    <source>
        <dbReference type="ARBA" id="ARBA00023002"/>
    </source>
</evidence>
<keyword evidence="11 19" id="KW-0472">Membrane</keyword>
<dbReference type="GO" id="GO:0009486">
    <property type="term" value="F:cytochrome bo3 ubiquinol oxidase activity"/>
    <property type="evidence" value="ECO:0007669"/>
    <property type="project" value="InterPro"/>
</dbReference>
<name>A0A364JZ71_9HYPH</name>
<gene>
    <name evidence="21" type="ORF">C7374_101287</name>
</gene>
<keyword evidence="7 17" id="KW-0812">Transmembrane</keyword>
<comment type="function">
    <text evidence="12">Cytochrome bo(3) ubiquinol terminal oxidase is the component of the aerobic respiratory chain of E.coli that predominates when cells are grown at high aeration. Has proton pump activity across the membrane in addition to electron transfer, pumping 2 protons/electron.</text>
</comment>
<evidence type="ECO:0000256" key="9">
    <source>
        <dbReference type="ARBA" id="ARBA00022989"/>
    </source>
</evidence>
<evidence type="ECO:0000313" key="22">
    <source>
        <dbReference type="Proteomes" id="UP000249453"/>
    </source>
</evidence>
<reference evidence="21 22" key="1">
    <citation type="submission" date="2018-06" db="EMBL/GenBank/DDBJ databases">
        <title>Genomic Encyclopedia of Type Strains, Phase IV (KMG-IV): sequencing the most valuable type-strain genomes for metagenomic binning, comparative biology and taxonomic classification.</title>
        <authorList>
            <person name="Goeker M."/>
        </authorList>
    </citation>
    <scope>NUCLEOTIDE SEQUENCE [LARGE SCALE GENOMIC DNA]</scope>
    <source>
        <strain evidence="21 22">DSM 26720</strain>
    </source>
</reference>
<feature type="transmembrane region" description="Helical" evidence="19">
    <location>
        <begin position="103"/>
        <end position="123"/>
    </location>
</feature>
<dbReference type="SUPFAM" id="SSF81452">
    <property type="entry name" value="Cytochrome c oxidase subunit III-like"/>
    <property type="match status" value="1"/>
</dbReference>
<evidence type="ECO:0000256" key="18">
    <source>
        <dbReference type="SAM" id="MobiDB-lite"/>
    </source>
</evidence>
<accession>A0A364JZ71</accession>
<evidence type="ECO:0000256" key="14">
    <source>
        <dbReference type="ARBA" id="ARBA00031884"/>
    </source>
</evidence>
<evidence type="ECO:0000256" key="17">
    <source>
        <dbReference type="RuleBase" id="RU003376"/>
    </source>
</evidence>
<feature type="transmembrane region" description="Helical" evidence="19">
    <location>
        <begin position="187"/>
        <end position="207"/>
    </location>
</feature>
<sequence length="209" mass="23151">MSASLTKTAPFKGGNEYPVQEDHHDSGSTTLVGFWIYLMSDCILFSGLFATYAVLAHQFAGGPTGRDLFDLNFVLVETMILLVSSVTYGMATLAMYKNNKAGVLRWLGVTFMLGAAFLVMEIYEFHHLISIDAGPGRSAFLSAFFTLVGTHGLHITSGLIWILVLVGQLQRDGLTEKNRTRVMCLSLFWHFLDIIWIGVFTLVYLLGVL</sequence>
<evidence type="ECO:0000256" key="8">
    <source>
        <dbReference type="ARBA" id="ARBA00022982"/>
    </source>
</evidence>
<comment type="similarity">
    <text evidence="2 17">Belongs to the cytochrome c oxidase subunit 3 family.</text>
</comment>
<comment type="subcellular location">
    <subcellularLocation>
        <location evidence="1 17">Cell membrane</location>
        <topology evidence="1 17">Multi-pass membrane protein</topology>
    </subcellularLocation>
</comment>
<keyword evidence="8" id="KW-0249">Electron transport</keyword>
<dbReference type="InterPro" id="IPR024791">
    <property type="entry name" value="Cyt_c/ubiquinol_Oxase_su3"/>
</dbReference>
<evidence type="ECO:0000256" key="7">
    <source>
        <dbReference type="ARBA" id="ARBA00022692"/>
    </source>
</evidence>
<comment type="subunit">
    <text evidence="3">Heterooctamer of two A chains, two B chains, two C chains and two D chains.</text>
</comment>
<proteinExistence type="inferred from homology"/>
<dbReference type="InterPro" id="IPR014206">
    <property type="entry name" value="Cyt_c_ubiqinol_oxidase_su3"/>
</dbReference>
<dbReference type="GO" id="GO:0004129">
    <property type="term" value="F:cytochrome-c oxidase activity"/>
    <property type="evidence" value="ECO:0007669"/>
    <property type="project" value="InterPro"/>
</dbReference>
<evidence type="ECO:0000256" key="19">
    <source>
        <dbReference type="SAM" id="Phobius"/>
    </source>
</evidence>
<dbReference type="CDD" id="cd02863">
    <property type="entry name" value="Ubiquinol_oxidase_III"/>
    <property type="match status" value="1"/>
</dbReference>
<evidence type="ECO:0000256" key="6">
    <source>
        <dbReference type="ARBA" id="ARBA00022475"/>
    </source>
</evidence>
<evidence type="ECO:0000256" key="4">
    <source>
        <dbReference type="ARBA" id="ARBA00014687"/>
    </source>
</evidence>
<dbReference type="PROSITE" id="PS50253">
    <property type="entry name" value="COX3"/>
    <property type="match status" value="1"/>
</dbReference>
<evidence type="ECO:0000256" key="12">
    <source>
        <dbReference type="ARBA" id="ARBA00025694"/>
    </source>
</evidence>
<keyword evidence="10" id="KW-0560">Oxidoreductase</keyword>
<dbReference type="GO" id="GO:0019646">
    <property type="term" value="P:aerobic electron transport chain"/>
    <property type="evidence" value="ECO:0007669"/>
    <property type="project" value="InterPro"/>
</dbReference>
<evidence type="ECO:0000256" key="2">
    <source>
        <dbReference type="ARBA" id="ARBA00010581"/>
    </source>
</evidence>
<dbReference type="PANTHER" id="PTHR11403">
    <property type="entry name" value="CYTOCHROME C OXIDASE SUBUNIT III"/>
    <property type="match status" value="1"/>
</dbReference>
<protein>
    <recommendedName>
        <fullName evidence="4">Cytochrome bo(3) ubiquinol oxidase subunit 3</fullName>
    </recommendedName>
    <alternativeName>
        <fullName evidence="15">Cytochrome o ubiquinol oxidase subunit 3</fullName>
    </alternativeName>
    <alternativeName>
        <fullName evidence="13">Oxidase bo(3) subunit 3</fullName>
    </alternativeName>
    <alternativeName>
        <fullName evidence="16">Ubiquinol oxidase polypeptide III</fullName>
    </alternativeName>
    <alternativeName>
        <fullName evidence="14">Ubiquinol oxidase subunit 3</fullName>
    </alternativeName>
</protein>
<dbReference type="OrthoDB" id="9810850at2"/>
<feature type="transmembrane region" description="Helical" evidence="19">
    <location>
        <begin position="143"/>
        <end position="166"/>
    </location>
</feature>
<keyword evidence="22" id="KW-1185">Reference proteome</keyword>